<gene>
    <name evidence="3" type="ORF">DH2020_048565</name>
</gene>
<dbReference type="SUPFAM" id="SSF53756">
    <property type="entry name" value="UDP-Glycosyltransferase/glycogen phosphorylase"/>
    <property type="match status" value="1"/>
</dbReference>
<name>A0ABR0U5B6_REHGL</name>
<protein>
    <recommendedName>
        <fullName evidence="5">UDP-glycosyltransferase</fullName>
    </recommendedName>
</protein>
<organism evidence="3 4">
    <name type="scientific">Rehmannia glutinosa</name>
    <name type="common">Chinese foxglove</name>
    <dbReference type="NCBI Taxonomy" id="99300"/>
    <lineage>
        <taxon>Eukaryota</taxon>
        <taxon>Viridiplantae</taxon>
        <taxon>Streptophyta</taxon>
        <taxon>Embryophyta</taxon>
        <taxon>Tracheophyta</taxon>
        <taxon>Spermatophyta</taxon>
        <taxon>Magnoliopsida</taxon>
        <taxon>eudicotyledons</taxon>
        <taxon>Gunneridae</taxon>
        <taxon>Pentapetalae</taxon>
        <taxon>asterids</taxon>
        <taxon>lamiids</taxon>
        <taxon>Lamiales</taxon>
        <taxon>Orobanchaceae</taxon>
        <taxon>Rehmannieae</taxon>
        <taxon>Rehmannia</taxon>
    </lineage>
</organism>
<evidence type="ECO:0000256" key="1">
    <source>
        <dbReference type="ARBA" id="ARBA00009995"/>
    </source>
</evidence>
<evidence type="ECO:0000313" key="3">
    <source>
        <dbReference type="EMBL" id="KAK6117713.1"/>
    </source>
</evidence>
<proteinExistence type="inferred from homology"/>
<reference evidence="3 4" key="1">
    <citation type="journal article" date="2021" name="Comput. Struct. Biotechnol. J.">
        <title>De novo genome assembly of the potent medicinal plant Rehmannia glutinosa using nanopore technology.</title>
        <authorList>
            <person name="Ma L."/>
            <person name="Dong C."/>
            <person name="Song C."/>
            <person name="Wang X."/>
            <person name="Zheng X."/>
            <person name="Niu Y."/>
            <person name="Chen S."/>
            <person name="Feng W."/>
        </authorList>
    </citation>
    <scope>NUCLEOTIDE SEQUENCE [LARGE SCALE GENOMIC DNA]</scope>
    <source>
        <strain evidence="3">DH-2019</strain>
    </source>
</reference>
<dbReference type="Gene3D" id="3.40.50.2000">
    <property type="entry name" value="Glycogen Phosphorylase B"/>
    <property type="match status" value="2"/>
</dbReference>
<sequence>MKLNTWFYSLSWHKAISFHFNTPLKLPFRKLLSDLIDIHGGEKPLCVISDFFFGWTADVAHDFGIFRLIFSCTGGFGMACYYSMWLSLPHRFADGDEFLLPDFPEAGKIHVTQVTPAMLMAGENDPLTIFLQKKLALWRNSDGLLLNTVEELDKLGLIYFRRKLGFPFWAIGPLLLSEHDRAKTEEWLPEGFLQNIHEEDKGLVISKWAPQVEILAHKSVAAFISHCRWNSVLESMKYVVPVIGWPIGADQLYNAKFLVEQARVCVELGRGVDFEVTHENSVDI</sequence>
<dbReference type="Pfam" id="PF00201">
    <property type="entry name" value="UDPGT"/>
    <property type="match status" value="1"/>
</dbReference>
<accession>A0ABR0U5B6</accession>
<keyword evidence="2" id="KW-0808">Transferase</keyword>
<comment type="caution">
    <text evidence="3">The sequence shown here is derived from an EMBL/GenBank/DDBJ whole genome shotgun (WGS) entry which is preliminary data.</text>
</comment>
<dbReference type="PANTHER" id="PTHR48047:SF61">
    <property type="entry name" value="OS04G0273600 PROTEIN"/>
    <property type="match status" value="1"/>
</dbReference>
<dbReference type="EMBL" id="JABTTQ020003420">
    <property type="protein sequence ID" value="KAK6117713.1"/>
    <property type="molecule type" value="Genomic_DNA"/>
</dbReference>
<evidence type="ECO:0000313" key="4">
    <source>
        <dbReference type="Proteomes" id="UP001318860"/>
    </source>
</evidence>
<dbReference type="PANTHER" id="PTHR48047">
    <property type="entry name" value="GLYCOSYLTRANSFERASE"/>
    <property type="match status" value="1"/>
</dbReference>
<keyword evidence="4" id="KW-1185">Reference proteome</keyword>
<evidence type="ECO:0008006" key="5">
    <source>
        <dbReference type="Google" id="ProtNLM"/>
    </source>
</evidence>
<dbReference type="InterPro" id="IPR002213">
    <property type="entry name" value="UDP_glucos_trans"/>
</dbReference>
<dbReference type="Proteomes" id="UP001318860">
    <property type="component" value="Unassembled WGS sequence"/>
</dbReference>
<comment type="similarity">
    <text evidence="1">Belongs to the UDP-glycosyltransferase family.</text>
</comment>
<evidence type="ECO:0000256" key="2">
    <source>
        <dbReference type="ARBA" id="ARBA00022679"/>
    </source>
</evidence>